<comment type="catalytic activity">
    <reaction evidence="9">
        <text>2'-deoxyribonucleotide-(2'-deoxyribose 5'-phosphate)-2'-deoxyribonucleotide-DNA = a 3'-end 2'-deoxyribonucleotide-(2,3-dehydro-2,3-deoxyribose 5'-phosphate)-DNA + a 5'-end 5'-phospho-2'-deoxyribonucleoside-DNA + H(+)</text>
        <dbReference type="Rhea" id="RHEA:66592"/>
        <dbReference type="Rhea" id="RHEA-COMP:13180"/>
        <dbReference type="Rhea" id="RHEA-COMP:16897"/>
        <dbReference type="Rhea" id="RHEA-COMP:17067"/>
        <dbReference type="ChEBI" id="CHEBI:15378"/>
        <dbReference type="ChEBI" id="CHEBI:136412"/>
        <dbReference type="ChEBI" id="CHEBI:157695"/>
        <dbReference type="ChEBI" id="CHEBI:167181"/>
        <dbReference type="EC" id="4.2.99.18"/>
    </reaction>
</comment>
<evidence type="ECO:0000256" key="2">
    <source>
        <dbReference type="ARBA" id="ARBA00012720"/>
    </source>
</evidence>
<dbReference type="EMBL" id="FNDZ01000007">
    <property type="protein sequence ID" value="SDJ08516.1"/>
    <property type="molecule type" value="Genomic_DNA"/>
</dbReference>
<keyword evidence="6 11" id="KW-0456">Lyase</keyword>
<evidence type="ECO:0000313" key="11">
    <source>
        <dbReference type="EMBL" id="SDJ08516.1"/>
    </source>
</evidence>
<keyword evidence="8" id="KW-0326">Glycosidase</keyword>
<dbReference type="Gene3D" id="1.10.340.30">
    <property type="entry name" value="Hypothetical protein, domain 2"/>
    <property type="match status" value="1"/>
</dbReference>
<dbReference type="InterPro" id="IPR012904">
    <property type="entry name" value="OGG_N"/>
</dbReference>
<evidence type="ECO:0000256" key="7">
    <source>
        <dbReference type="ARBA" id="ARBA00023268"/>
    </source>
</evidence>
<dbReference type="GO" id="GO:0140078">
    <property type="term" value="F:class I DNA-(apurinic or apyrimidinic site) endonuclease activity"/>
    <property type="evidence" value="ECO:0007669"/>
    <property type="project" value="UniProtKB-EC"/>
</dbReference>
<dbReference type="InterPro" id="IPR052054">
    <property type="entry name" value="Oxidative_DNA_repair_enzyme"/>
</dbReference>
<dbReference type="Pfam" id="PF07934">
    <property type="entry name" value="OGG_N"/>
    <property type="match status" value="1"/>
</dbReference>
<dbReference type="InterPro" id="IPR023170">
    <property type="entry name" value="HhH_base_excis_C"/>
</dbReference>
<proteinExistence type="inferred from homology"/>
<dbReference type="Gene3D" id="1.10.1670.10">
    <property type="entry name" value="Helix-hairpin-Helix base-excision DNA repair enzymes (C-terminal)"/>
    <property type="match status" value="1"/>
</dbReference>
<dbReference type="CDD" id="cd00056">
    <property type="entry name" value="ENDO3c"/>
    <property type="match status" value="1"/>
</dbReference>
<evidence type="ECO:0000256" key="9">
    <source>
        <dbReference type="ARBA" id="ARBA00044632"/>
    </source>
</evidence>
<evidence type="ECO:0000313" key="12">
    <source>
        <dbReference type="Proteomes" id="UP000183255"/>
    </source>
</evidence>
<evidence type="ECO:0000256" key="5">
    <source>
        <dbReference type="ARBA" id="ARBA00023204"/>
    </source>
</evidence>
<dbReference type="GO" id="GO:0008534">
    <property type="term" value="F:oxidized purine nucleobase lesion DNA N-glycosylase activity"/>
    <property type="evidence" value="ECO:0007669"/>
    <property type="project" value="InterPro"/>
</dbReference>
<dbReference type="RefSeq" id="WP_031576993.1">
    <property type="nucleotide sequence ID" value="NZ_FNDZ01000007.1"/>
</dbReference>
<dbReference type="Proteomes" id="UP000183255">
    <property type="component" value="Unassembled WGS sequence"/>
</dbReference>
<dbReference type="EC" id="4.2.99.18" evidence="2"/>
<keyword evidence="5" id="KW-0234">DNA repair</keyword>
<dbReference type="PANTHER" id="PTHR10242">
    <property type="entry name" value="8-OXOGUANINE DNA GLYCOSYLASE"/>
    <property type="match status" value="1"/>
</dbReference>
<dbReference type="InterPro" id="IPR003265">
    <property type="entry name" value="HhH-GPD_domain"/>
</dbReference>
<dbReference type="GO" id="GO:0006289">
    <property type="term" value="P:nucleotide-excision repair"/>
    <property type="evidence" value="ECO:0007669"/>
    <property type="project" value="InterPro"/>
</dbReference>
<keyword evidence="7" id="KW-0511">Multifunctional enzyme</keyword>
<dbReference type="Gene3D" id="3.30.310.260">
    <property type="match status" value="1"/>
</dbReference>
<dbReference type="SUPFAM" id="SSF48150">
    <property type="entry name" value="DNA-glycosylase"/>
    <property type="match status" value="1"/>
</dbReference>
<keyword evidence="4" id="KW-0378">Hydrolase</keyword>
<evidence type="ECO:0000256" key="1">
    <source>
        <dbReference type="ARBA" id="ARBA00010679"/>
    </source>
</evidence>
<comment type="similarity">
    <text evidence="1">Belongs to the type-1 OGG1 family.</text>
</comment>
<dbReference type="AlphaFoldDB" id="A0A1G8QUY2"/>
<reference evidence="11 12" key="1">
    <citation type="submission" date="2016-10" db="EMBL/GenBank/DDBJ databases">
        <authorList>
            <person name="de Groot N.N."/>
        </authorList>
    </citation>
    <scope>NUCLEOTIDE SEQUENCE [LARGE SCALE GENOMIC DNA]</scope>
    <source>
        <strain evidence="11 12">CGMCC 1.5058</strain>
    </source>
</reference>
<protein>
    <recommendedName>
        <fullName evidence="2">DNA-(apurinic or apyrimidinic site) lyase</fullName>
        <ecNumber evidence="2">4.2.99.18</ecNumber>
    </recommendedName>
</protein>
<keyword evidence="3" id="KW-0227">DNA damage</keyword>
<evidence type="ECO:0000259" key="10">
    <source>
        <dbReference type="SMART" id="SM00478"/>
    </source>
</evidence>
<dbReference type="InterPro" id="IPR011257">
    <property type="entry name" value="DNA_glycosylase"/>
</dbReference>
<evidence type="ECO:0000256" key="6">
    <source>
        <dbReference type="ARBA" id="ARBA00023239"/>
    </source>
</evidence>
<feature type="domain" description="HhH-GPD" evidence="10">
    <location>
        <begin position="126"/>
        <end position="308"/>
    </location>
</feature>
<dbReference type="GO" id="GO:0003684">
    <property type="term" value="F:damaged DNA binding"/>
    <property type="evidence" value="ECO:0007669"/>
    <property type="project" value="InterPro"/>
</dbReference>
<dbReference type="SMART" id="SM00478">
    <property type="entry name" value="ENDO3c"/>
    <property type="match status" value="1"/>
</dbReference>
<evidence type="ECO:0000256" key="4">
    <source>
        <dbReference type="ARBA" id="ARBA00022801"/>
    </source>
</evidence>
<sequence length="321" mass="37133">MDYKVGKVLEKGIVLKGVKHFHPQQIFECGQCFRWTSRNTKKDHYLGVVAGKVVEVKLVEDEVVLLGITEEEFQVFFKDYFDLSRDYGKVKRILRKDPLLKKAVAFGYGIRILKQDPFETLISFILSSNNLIPKIREGIRRISEKYGQSIQYEGETYYTFPTPEALSRATEEELRALGLGYRAAYIEKTAKLVYEASLLKIEKEKRALTPEERESFSYDLTYISDLPEEECLKALMRFPGVGMKVADCIMLFSMGKTGAFPVDVWVKKAMVYFYGAEPGSLPKMRSFAKEKFGHLAGFSQQYLFYYAREKKIRIPEEKKQK</sequence>
<accession>A0A1G8QUY2</accession>
<organism evidence="11 12">
    <name type="scientific">Proteiniclasticum ruminis</name>
    <dbReference type="NCBI Taxonomy" id="398199"/>
    <lineage>
        <taxon>Bacteria</taxon>
        <taxon>Bacillati</taxon>
        <taxon>Bacillota</taxon>
        <taxon>Clostridia</taxon>
        <taxon>Eubacteriales</taxon>
        <taxon>Clostridiaceae</taxon>
        <taxon>Proteiniclasticum</taxon>
    </lineage>
</organism>
<evidence type="ECO:0000256" key="3">
    <source>
        <dbReference type="ARBA" id="ARBA00022763"/>
    </source>
</evidence>
<evidence type="ECO:0000256" key="8">
    <source>
        <dbReference type="ARBA" id="ARBA00023295"/>
    </source>
</evidence>
<dbReference type="PANTHER" id="PTHR10242:SF2">
    <property type="entry name" value="N-GLYCOSYLASE_DNA LYASE"/>
    <property type="match status" value="1"/>
</dbReference>
<name>A0A1G8QUY2_9CLOT</name>
<dbReference type="Pfam" id="PF00730">
    <property type="entry name" value="HhH-GPD"/>
    <property type="match status" value="1"/>
</dbReference>
<dbReference type="GO" id="GO:0006284">
    <property type="term" value="P:base-excision repair"/>
    <property type="evidence" value="ECO:0007669"/>
    <property type="project" value="InterPro"/>
</dbReference>
<dbReference type="SUPFAM" id="SSF55945">
    <property type="entry name" value="TATA-box binding protein-like"/>
    <property type="match status" value="1"/>
</dbReference>
<gene>
    <name evidence="11" type="ORF">SAMN05421804_10774</name>
</gene>